<feature type="domain" description="HTH tetR-type" evidence="5">
    <location>
        <begin position="67"/>
        <end position="127"/>
    </location>
</feature>
<feature type="DNA-binding region" description="H-T-H motif" evidence="4">
    <location>
        <begin position="90"/>
        <end position="109"/>
    </location>
</feature>
<comment type="caution">
    <text evidence="6">The sequence shown here is derived from an EMBL/GenBank/DDBJ whole genome shotgun (WGS) entry which is preliminary data.</text>
</comment>
<evidence type="ECO:0000256" key="4">
    <source>
        <dbReference type="PROSITE-ProRule" id="PRU00335"/>
    </source>
</evidence>
<proteinExistence type="predicted"/>
<dbReference type="Proteomes" id="UP000649289">
    <property type="component" value="Unassembled WGS sequence"/>
</dbReference>
<dbReference type="Pfam" id="PF00440">
    <property type="entry name" value="TetR_N"/>
    <property type="match status" value="1"/>
</dbReference>
<dbReference type="PANTHER" id="PTHR30055:SF238">
    <property type="entry name" value="MYCOFACTOCIN BIOSYNTHESIS TRANSCRIPTIONAL REGULATOR MFTR-RELATED"/>
    <property type="match status" value="1"/>
</dbReference>
<name>A0ABR8MKU4_9ACTN</name>
<keyword evidence="7" id="KW-1185">Reference proteome</keyword>
<evidence type="ECO:0000256" key="1">
    <source>
        <dbReference type="ARBA" id="ARBA00023015"/>
    </source>
</evidence>
<evidence type="ECO:0000313" key="7">
    <source>
        <dbReference type="Proteomes" id="UP000649289"/>
    </source>
</evidence>
<keyword evidence="3" id="KW-0804">Transcription</keyword>
<dbReference type="Gene3D" id="1.10.357.10">
    <property type="entry name" value="Tetracycline Repressor, domain 2"/>
    <property type="match status" value="1"/>
</dbReference>
<keyword evidence="2 4" id="KW-0238">DNA-binding</keyword>
<accession>A0ABR8MKU4</accession>
<evidence type="ECO:0000313" key="6">
    <source>
        <dbReference type="EMBL" id="MBD3915681.1"/>
    </source>
</evidence>
<sequence length="260" mass="27875">MSRPCPPARAASTSAAVGVSVVVTADQSSCSVVVAGIVSVTANKAETADIPYPGRVSQPALRERRRQQTEREICDAALDLFERRGVDQTTVDDIAAAAGVSARTFFRYFATKEAAALVSHVDLDDRVEQMLDDLAPGRPLLAQLEDMWGEILTALDDGRSDAGRLVLRVRRLMLAEPALRQAAVSIDAQRLDAFVARATAALDLDDDLGTRVTVQAAGVAVRVAMDRWAEARDSGDRIDLLATYAAACRHLHTMTAPGHP</sequence>
<evidence type="ECO:0000256" key="2">
    <source>
        <dbReference type="ARBA" id="ARBA00023125"/>
    </source>
</evidence>
<dbReference type="PRINTS" id="PR00455">
    <property type="entry name" value="HTHTETR"/>
</dbReference>
<dbReference type="InterPro" id="IPR009057">
    <property type="entry name" value="Homeodomain-like_sf"/>
</dbReference>
<organism evidence="6 7">
    <name type="scientific">Nocardioides hwasunensis</name>
    <dbReference type="NCBI Taxonomy" id="397258"/>
    <lineage>
        <taxon>Bacteria</taxon>
        <taxon>Bacillati</taxon>
        <taxon>Actinomycetota</taxon>
        <taxon>Actinomycetes</taxon>
        <taxon>Propionibacteriales</taxon>
        <taxon>Nocardioidaceae</taxon>
        <taxon>Nocardioides</taxon>
    </lineage>
</organism>
<dbReference type="SUPFAM" id="SSF46689">
    <property type="entry name" value="Homeodomain-like"/>
    <property type="match status" value="1"/>
</dbReference>
<dbReference type="InterPro" id="IPR001647">
    <property type="entry name" value="HTH_TetR"/>
</dbReference>
<keyword evidence="1" id="KW-0805">Transcription regulation</keyword>
<dbReference type="PANTHER" id="PTHR30055">
    <property type="entry name" value="HTH-TYPE TRANSCRIPTIONAL REGULATOR RUTR"/>
    <property type="match status" value="1"/>
</dbReference>
<protein>
    <submittedName>
        <fullName evidence="6">TetR family transcriptional regulator</fullName>
    </submittedName>
</protein>
<dbReference type="EMBL" id="JACXYY010000005">
    <property type="protein sequence ID" value="MBD3915681.1"/>
    <property type="molecule type" value="Genomic_DNA"/>
</dbReference>
<evidence type="ECO:0000259" key="5">
    <source>
        <dbReference type="PROSITE" id="PS50977"/>
    </source>
</evidence>
<gene>
    <name evidence="6" type="ORF">IEZ25_13740</name>
</gene>
<dbReference type="PROSITE" id="PS50977">
    <property type="entry name" value="HTH_TETR_2"/>
    <property type="match status" value="1"/>
</dbReference>
<evidence type="ECO:0000256" key="3">
    <source>
        <dbReference type="ARBA" id="ARBA00023163"/>
    </source>
</evidence>
<reference evidence="6 7" key="1">
    <citation type="submission" date="2020-09" db="EMBL/GenBank/DDBJ databases">
        <title>novel species in genus Nocardioides.</title>
        <authorList>
            <person name="Zhang G."/>
        </authorList>
    </citation>
    <scope>NUCLEOTIDE SEQUENCE [LARGE SCALE GENOMIC DNA]</scope>
    <source>
        <strain evidence="6 7">19197</strain>
    </source>
</reference>
<dbReference type="InterPro" id="IPR050109">
    <property type="entry name" value="HTH-type_TetR-like_transc_reg"/>
</dbReference>